<gene>
    <name evidence="1" type="ORF">BDD16_004583</name>
</gene>
<evidence type="ECO:0000313" key="1">
    <source>
        <dbReference type="EMBL" id="NYG35521.1"/>
    </source>
</evidence>
<dbReference type="InterPro" id="IPR029058">
    <property type="entry name" value="AB_hydrolase_fold"/>
</dbReference>
<name>A0A7Y9R3M4_9BURK</name>
<dbReference type="Gene3D" id="3.40.50.1820">
    <property type="entry name" value="alpha/beta hydrolase"/>
    <property type="match status" value="1"/>
</dbReference>
<dbReference type="Proteomes" id="UP000518288">
    <property type="component" value="Unassembled WGS sequence"/>
</dbReference>
<reference evidence="1 2" key="1">
    <citation type="submission" date="2020-07" db="EMBL/GenBank/DDBJ databases">
        <title>Genomic Encyclopedia of Archaeal and Bacterial Type Strains, Phase II (KMG-II): from individual species to whole genera.</title>
        <authorList>
            <person name="Goeker M."/>
        </authorList>
    </citation>
    <scope>NUCLEOTIDE SEQUENCE [LARGE SCALE GENOMIC DNA]</scope>
    <source>
        <strain evidence="1 2">DSM 21226</strain>
    </source>
</reference>
<evidence type="ECO:0000313" key="2">
    <source>
        <dbReference type="Proteomes" id="UP000518288"/>
    </source>
</evidence>
<accession>A0A7Y9R3M4</accession>
<keyword evidence="2" id="KW-1185">Reference proteome</keyword>
<comment type="caution">
    <text evidence="1">The sequence shown here is derived from an EMBL/GenBank/DDBJ whole genome shotgun (WGS) entry which is preliminary data.</text>
</comment>
<proteinExistence type="predicted"/>
<organism evidence="1 2">
    <name type="scientific">Sphaerotilus montanus</name>
    <dbReference type="NCBI Taxonomy" id="522889"/>
    <lineage>
        <taxon>Bacteria</taxon>
        <taxon>Pseudomonadati</taxon>
        <taxon>Pseudomonadota</taxon>
        <taxon>Betaproteobacteria</taxon>
        <taxon>Burkholderiales</taxon>
        <taxon>Sphaerotilaceae</taxon>
        <taxon>Sphaerotilus</taxon>
    </lineage>
</organism>
<dbReference type="AlphaFoldDB" id="A0A7Y9R3M4"/>
<sequence>MDAIDSLEAAFEQSLDLPEAMLEALPDEDSRWQCIVQRLWQRQIVPASVGVEQVRTLFRVWETAEDNHERYQPGARVQAPVWALRASDRHHDTPAWLLDDAQWDWQPHAHFPVHVQWVAGNHNTMLNEPQVRELAGVVRQALGS</sequence>
<dbReference type="SUPFAM" id="SSF53474">
    <property type="entry name" value="alpha/beta-Hydrolases"/>
    <property type="match status" value="1"/>
</dbReference>
<dbReference type="EMBL" id="JACCFH010000002">
    <property type="protein sequence ID" value="NYG35521.1"/>
    <property type="molecule type" value="Genomic_DNA"/>
</dbReference>
<protein>
    <submittedName>
        <fullName evidence="1">Uncharacterized protein</fullName>
    </submittedName>
</protein>